<feature type="compositionally biased region" description="Polar residues" evidence="1">
    <location>
        <begin position="180"/>
        <end position="200"/>
    </location>
</feature>
<gene>
    <name evidence="2" type="ORF">Ciccas_009810</name>
</gene>
<feature type="region of interest" description="Disordered" evidence="1">
    <location>
        <begin position="152"/>
        <end position="213"/>
    </location>
</feature>
<sequence length="258" mass="27940">MPTGSLPGTSTAPVPPGVFATSMPPLVTGACKPVDQSFNSYHVNGSSSNAQVNNKHSCDDRTPSPSIDDCPDSQQEERNFKRFSKAHKPGKRTYQETFKTSAHPLKLTLRRCDGDPSINSHSPSKIPESYTCEKIPESSSSVQLNCDTTISENKSKDELDSNSLPPAKTNNPPIKDEINPSLSKSTQQVPSRVNQPVISDQQQQQQQNHRDASTCTIASATVTEPDLLGPCEPGSRILLDGVVWVETPGSFLSPSLIR</sequence>
<feature type="compositionally biased region" description="Polar residues" evidence="1">
    <location>
        <begin position="41"/>
        <end position="55"/>
    </location>
</feature>
<feature type="compositionally biased region" description="Polar residues" evidence="1">
    <location>
        <begin position="1"/>
        <end position="12"/>
    </location>
</feature>
<reference evidence="2 3" key="1">
    <citation type="submission" date="2024-11" db="EMBL/GenBank/DDBJ databases">
        <title>Adaptive evolution of stress response genes in parasites aligns with host niche diversity.</title>
        <authorList>
            <person name="Hahn C."/>
            <person name="Resl P."/>
        </authorList>
    </citation>
    <scope>NUCLEOTIDE SEQUENCE [LARGE SCALE GENOMIC DNA]</scope>
    <source>
        <strain evidence="2">EGGRZ-B1_66</strain>
        <tissue evidence="2">Body</tissue>
    </source>
</reference>
<evidence type="ECO:0000313" key="3">
    <source>
        <dbReference type="Proteomes" id="UP001626550"/>
    </source>
</evidence>
<protein>
    <submittedName>
        <fullName evidence="2">Uncharacterized protein</fullName>
    </submittedName>
</protein>
<evidence type="ECO:0000256" key="1">
    <source>
        <dbReference type="SAM" id="MobiDB-lite"/>
    </source>
</evidence>
<proteinExistence type="predicted"/>
<accession>A0ABD2PXS2</accession>
<organism evidence="2 3">
    <name type="scientific">Cichlidogyrus casuarinus</name>
    <dbReference type="NCBI Taxonomy" id="1844966"/>
    <lineage>
        <taxon>Eukaryota</taxon>
        <taxon>Metazoa</taxon>
        <taxon>Spiralia</taxon>
        <taxon>Lophotrochozoa</taxon>
        <taxon>Platyhelminthes</taxon>
        <taxon>Monogenea</taxon>
        <taxon>Monopisthocotylea</taxon>
        <taxon>Dactylogyridea</taxon>
        <taxon>Ancyrocephalidae</taxon>
        <taxon>Cichlidogyrus</taxon>
    </lineage>
</organism>
<evidence type="ECO:0000313" key="2">
    <source>
        <dbReference type="EMBL" id="KAL3311607.1"/>
    </source>
</evidence>
<name>A0ABD2PXS2_9PLAT</name>
<feature type="region of interest" description="Disordered" evidence="1">
    <location>
        <begin position="110"/>
        <end position="134"/>
    </location>
</feature>
<feature type="region of interest" description="Disordered" evidence="1">
    <location>
        <begin position="41"/>
        <end position="76"/>
    </location>
</feature>
<keyword evidence="3" id="KW-1185">Reference proteome</keyword>
<dbReference type="AlphaFoldDB" id="A0ABD2PXS2"/>
<dbReference type="EMBL" id="JBJKFK010002117">
    <property type="protein sequence ID" value="KAL3311607.1"/>
    <property type="molecule type" value="Genomic_DNA"/>
</dbReference>
<dbReference type="Proteomes" id="UP001626550">
    <property type="component" value="Unassembled WGS sequence"/>
</dbReference>
<feature type="region of interest" description="Disordered" evidence="1">
    <location>
        <begin position="1"/>
        <end position="23"/>
    </location>
</feature>
<feature type="compositionally biased region" description="Polar residues" evidence="1">
    <location>
        <begin position="161"/>
        <end position="172"/>
    </location>
</feature>
<comment type="caution">
    <text evidence="2">The sequence shown here is derived from an EMBL/GenBank/DDBJ whole genome shotgun (WGS) entry which is preliminary data.</text>
</comment>